<evidence type="ECO:0000256" key="2">
    <source>
        <dbReference type="HAMAP-Rule" id="MF_00634"/>
    </source>
</evidence>
<dbReference type="Pfam" id="PF02594">
    <property type="entry name" value="DUF167"/>
    <property type="match status" value="1"/>
</dbReference>
<dbReference type="PANTHER" id="PTHR13420">
    <property type="entry name" value="UPF0235 PROTEIN C15ORF40"/>
    <property type="match status" value="1"/>
</dbReference>
<dbReference type="Gene3D" id="3.30.1200.10">
    <property type="entry name" value="YggU-like"/>
    <property type="match status" value="1"/>
</dbReference>
<comment type="similarity">
    <text evidence="1 2">Belongs to the UPF0235 family.</text>
</comment>
<dbReference type="InterPro" id="IPR003746">
    <property type="entry name" value="DUF167"/>
</dbReference>
<gene>
    <name evidence="3" type="ORF">H9862_06205</name>
</gene>
<evidence type="ECO:0000256" key="1">
    <source>
        <dbReference type="ARBA" id="ARBA00010364"/>
    </source>
</evidence>
<dbReference type="InterPro" id="IPR036591">
    <property type="entry name" value="YggU-like_sf"/>
</dbReference>
<evidence type="ECO:0000313" key="3">
    <source>
        <dbReference type="EMBL" id="HIX20177.1"/>
    </source>
</evidence>
<dbReference type="NCBIfam" id="TIGR00251">
    <property type="entry name" value="DUF167 family protein"/>
    <property type="match status" value="1"/>
</dbReference>
<dbReference type="SMART" id="SM01152">
    <property type="entry name" value="DUF167"/>
    <property type="match status" value="1"/>
</dbReference>
<dbReference type="AlphaFoldDB" id="A0A9D1VBL4"/>
<accession>A0A9D1VBL4</accession>
<evidence type="ECO:0000313" key="4">
    <source>
        <dbReference type="Proteomes" id="UP000823964"/>
    </source>
</evidence>
<dbReference type="SUPFAM" id="SSF69786">
    <property type="entry name" value="YggU-like"/>
    <property type="match status" value="1"/>
</dbReference>
<comment type="caution">
    <text evidence="3">The sequence shown here is derived from an EMBL/GenBank/DDBJ whole genome shotgun (WGS) entry which is preliminary data.</text>
</comment>
<name>A0A9D1VBL4_9BACT</name>
<protein>
    <recommendedName>
        <fullName evidence="2">UPF0235 protein H9862_06205</fullName>
    </recommendedName>
</protein>
<proteinExistence type="inferred from homology"/>
<dbReference type="GO" id="GO:0005737">
    <property type="term" value="C:cytoplasm"/>
    <property type="evidence" value="ECO:0007669"/>
    <property type="project" value="TreeGrafter"/>
</dbReference>
<dbReference type="HAMAP" id="MF_00634">
    <property type="entry name" value="UPF0235"/>
    <property type="match status" value="1"/>
</dbReference>
<reference evidence="3" key="1">
    <citation type="journal article" date="2021" name="PeerJ">
        <title>Extensive microbial diversity within the chicken gut microbiome revealed by metagenomics and culture.</title>
        <authorList>
            <person name="Gilroy R."/>
            <person name="Ravi A."/>
            <person name="Getino M."/>
            <person name="Pursley I."/>
            <person name="Horton D.L."/>
            <person name="Alikhan N.F."/>
            <person name="Baker D."/>
            <person name="Gharbi K."/>
            <person name="Hall N."/>
            <person name="Watson M."/>
            <person name="Adriaenssens E.M."/>
            <person name="Foster-Nyarko E."/>
            <person name="Jarju S."/>
            <person name="Secka A."/>
            <person name="Antonio M."/>
            <person name="Oren A."/>
            <person name="Chaudhuri R.R."/>
            <person name="La Ragione R."/>
            <person name="Hildebrand F."/>
            <person name="Pallen M.J."/>
        </authorList>
    </citation>
    <scope>NUCLEOTIDE SEQUENCE</scope>
    <source>
        <strain evidence="3">14975</strain>
    </source>
</reference>
<dbReference type="PANTHER" id="PTHR13420:SF7">
    <property type="entry name" value="UPF0235 PROTEIN C15ORF40"/>
    <property type="match status" value="1"/>
</dbReference>
<organism evidence="3 4">
    <name type="scientific">Candidatus Akkermansia intestinigallinarum</name>
    <dbReference type="NCBI Taxonomy" id="2838431"/>
    <lineage>
        <taxon>Bacteria</taxon>
        <taxon>Pseudomonadati</taxon>
        <taxon>Verrucomicrobiota</taxon>
        <taxon>Verrucomicrobiia</taxon>
        <taxon>Verrucomicrobiales</taxon>
        <taxon>Akkermansiaceae</taxon>
        <taxon>Akkermansia</taxon>
    </lineage>
</organism>
<dbReference type="Proteomes" id="UP000823964">
    <property type="component" value="Unassembled WGS sequence"/>
</dbReference>
<dbReference type="EMBL" id="DXFQ01000111">
    <property type="protein sequence ID" value="HIX20177.1"/>
    <property type="molecule type" value="Genomic_DNA"/>
</dbReference>
<reference evidence="3" key="2">
    <citation type="submission" date="2021-04" db="EMBL/GenBank/DDBJ databases">
        <authorList>
            <person name="Gilroy R."/>
        </authorList>
    </citation>
    <scope>NUCLEOTIDE SEQUENCE</scope>
    <source>
        <strain evidence="3">14975</strain>
    </source>
</reference>
<sequence length="87" mass="9473">MKLALKVTPGARRSECLGWEEDYPGIGRVLRLRIAAPPVEGKANKALVDYLAQQLKLPRGSVSLQHGSSRRIKLIELPDGTDLSPLG</sequence>